<gene>
    <name evidence="1" type="ORF">ACFP3V_08050</name>
</gene>
<dbReference type="EMBL" id="JBHSQJ010000026">
    <property type="protein sequence ID" value="MFC5907169.1"/>
    <property type="molecule type" value="Genomic_DNA"/>
</dbReference>
<keyword evidence="2" id="KW-1185">Reference proteome</keyword>
<accession>A0ABW1FXE9</accession>
<dbReference type="Proteomes" id="UP001596174">
    <property type="component" value="Unassembled WGS sequence"/>
</dbReference>
<sequence length="73" mass="7920">MTDRNWLKLEMRTAGDDQPGADQWHVVPEGGTQALCGLSVAGYHGIRPAEGEADVPAGNRCPDCWNRLEQSPS</sequence>
<dbReference type="RefSeq" id="WP_380581318.1">
    <property type="nucleotide sequence ID" value="NZ_JBHSQJ010000026.1"/>
</dbReference>
<comment type="caution">
    <text evidence="1">The sequence shown here is derived from an EMBL/GenBank/DDBJ whole genome shotgun (WGS) entry which is preliminary data.</text>
</comment>
<evidence type="ECO:0000313" key="1">
    <source>
        <dbReference type="EMBL" id="MFC5907169.1"/>
    </source>
</evidence>
<proteinExistence type="predicted"/>
<evidence type="ECO:0008006" key="3">
    <source>
        <dbReference type="Google" id="ProtNLM"/>
    </source>
</evidence>
<organism evidence="1 2">
    <name type="scientific">Streptacidiphilus monticola</name>
    <dbReference type="NCBI Taxonomy" id="2161674"/>
    <lineage>
        <taxon>Bacteria</taxon>
        <taxon>Bacillati</taxon>
        <taxon>Actinomycetota</taxon>
        <taxon>Actinomycetes</taxon>
        <taxon>Kitasatosporales</taxon>
        <taxon>Streptomycetaceae</taxon>
        <taxon>Streptacidiphilus</taxon>
    </lineage>
</organism>
<protein>
    <recommendedName>
        <fullName evidence="3">DUF3039 domain-containing protein</fullName>
    </recommendedName>
</protein>
<reference evidence="2" key="1">
    <citation type="journal article" date="2019" name="Int. J. Syst. Evol. Microbiol.">
        <title>The Global Catalogue of Microorganisms (GCM) 10K type strain sequencing project: providing services to taxonomists for standard genome sequencing and annotation.</title>
        <authorList>
            <consortium name="The Broad Institute Genomics Platform"/>
            <consortium name="The Broad Institute Genome Sequencing Center for Infectious Disease"/>
            <person name="Wu L."/>
            <person name="Ma J."/>
        </authorList>
    </citation>
    <scope>NUCLEOTIDE SEQUENCE [LARGE SCALE GENOMIC DNA]</scope>
    <source>
        <strain evidence="2">JCM 4816</strain>
    </source>
</reference>
<evidence type="ECO:0000313" key="2">
    <source>
        <dbReference type="Proteomes" id="UP001596174"/>
    </source>
</evidence>
<name>A0ABW1FXE9_9ACTN</name>